<dbReference type="VEuPathDB" id="FungiDB:EMCG_09001"/>
<accession>A0A0G2JA63</accession>
<name>A0A0G2JA63_9EURO</name>
<reference evidence="2" key="1">
    <citation type="journal article" date="2015" name="PLoS Genet.">
        <title>The dynamic genome and transcriptome of the human fungal pathogen Blastomyces and close relative Emmonsia.</title>
        <authorList>
            <person name="Munoz J.F."/>
            <person name="Gauthier G.M."/>
            <person name="Desjardins C.A."/>
            <person name="Gallo J.E."/>
            <person name="Holder J."/>
            <person name="Sullivan T.D."/>
            <person name="Marty A.J."/>
            <person name="Carmen J.C."/>
            <person name="Chen Z."/>
            <person name="Ding L."/>
            <person name="Gujja S."/>
            <person name="Magrini V."/>
            <person name="Misas E."/>
            <person name="Mitreva M."/>
            <person name="Priest M."/>
            <person name="Saif S."/>
            <person name="Whiston E.A."/>
            <person name="Young S."/>
            <person name="Zeng Q."/>
            <person name="Goldman W.E."/>
            <person name="Mardis E.R."/>
            <person name="Taylor J.W."/>
            <person name="McEwen J.G."/>
            <person name="Clay O.K."/>
            <person name="Klein B.S."/>
            <person name="Cuomo C.A."/>
        </authorList>
    </citation>
    <scope>NUCLEOTIDE SEQUENCE [LARGE SCALE GENOMIC DNA]</scope>
    <source>
        <strain evidence="2">UAMH 3008</strain>
    </source>
</reference>
<dbReference type="Proteomes" id="UP000034164">
    <property type="component" value="Unassembled WGS sequence"/>
</dbReference>
<dbReference type="Gene3D" id="1.25.40.10">
    <property type="entry name" value="Tetratricopeptide repeat domain"/>
    <property type="match status" value="1"/>
</dbReference>
<evidence type="ECO:0000313" key="1">
    <source>
        <dbReference type="EMBL" id="KKZ65181.1"/>
    </source>
</evidence>
<organism evidence="1 2">
    <name type="scientific">[Emmonsia] crescens</name>
    <dbReference type="NCBI Taxonomy" id="73230"/>
    <lineage>
        <taxon>Eukaryota</taxon>
        <taxon>Fungi</taxon>
        <taxon>Dikarya</taxon>
        <taxon>Ascomycota</taxon>
        <taxon>Pezizomycotina</taxon>
        <taxon>Eurotiomycetes</taxon>
        <taxon>Eurotiomycetidae</taxon>
        <taxon>Onygenales</taxon>
        <taxon>Ajellomycetaceae</taxon>
        <taxon>Emergomyces</taxon>
    </lineage>
</organism>
<dbReference type="InterPro" id="IPR011990">
    <property type="entry name" value="TPR-like_helical_dom_sf"/>
</dbReference>
<dbReference type="OrthoDB" id="5986190at2759"/>
<protein>
    <submittedName>
        <fullName evidence="1">Uncharacterized protein</fullName>
    </submittedName>
</protein>
<evidence type="ECO:0000313" key="2">
    <source>
        <dbReference type="Proteomes" id="UP000034164"/>
    </source>
</evidence>
<gene>
    <name evidence="1" type="ORF">EMCG_09001</name>
</gene>
<proteinExistence type="predicted"/>
<dbReference type="AlphaFoldDB" id="A0A0G2JA63"/>
<dbReference type="EMBL" id="LCZI01000694">
    <property type="protein sequence ID" value="KKZ65181.1"/>
    <property type="molecule type" value="Genomic_DNA"/>
</dbReference>
<comment type="caution">
    <text evidence="1">The sequence shown here is derived from an EMBL/GenBank/DDBJ whole genome shotgun (WGS) entry which is preliminary data.</text>
</comment>
<sequence length="66" mass="7791">MTLQRRKKGNKHPDTLTSMAHLASTFWHQRRWKEAEELEVQVMKTSKPALNLKTFSTEEFTSEMIV</sequence>